<dbReference type="PANTHER" id="PTHR43096">
    <property type="entry name" value="DNAJ HOMOLOG 1, MITOCHONDRIAL-RELATED"/>
    <property type="match status" value="1"/>
</dbReference>
<dbReference type="InterPro" id="IPR018253">
    <property type="entry name" value="DnaJ_domain_CS"/>
</dbReference>
<dbReference type="PANTHER" id="PTHR43096:SF52">
    <property type="entry name" value="DNAJ HOMOLOG 1, MITOCHONDRIAL-RELATED"/>
    <property type="match status" value="1"/>
</dbReference>
<dbReference type="Gene3D" id="1.10.287.110">
    <property type="entry name" value="DnaJ domain"/>
    <property type="match status" value="1"/>
</dbReference>
<dbReference type="InterPro" id="IPR008971">
    <property type="entry name" value="HSP40/DnaJ_pept-bd"/>
</dbReference>
<dbReference type="GO" id="GO:0042026">
    <property type="term" value="P:protein refolding"/>
    <property type="evidence" value="ECO:0007669"/>
    <property type="project" value="TreeGrafter"/>
</dbReference>
<dbReference type="STRING" id="57664.SAMN05661003_101264"/>
<keyword evidence="5" id="KW-0143">Chaperone</keyword>
<dbReference type="EMBL" id="FNAQ01000001">
    <property type="protein sequence ID" value="SDD77266.1"/>
    <property type="molecule type" value="Genomic_DNA"/>
</dbReference>
<dbReference type="GO" id="GO:0008270">
    <property type="term" value="F:zinc ion binding"/>
    <property type="evidence" value="ECO:0007669"/>
    <property type="project" value="UniProtKB-KW"/>
</dbReference>
<dbReference type="FunFam" id="2.60.260.20:FF:000005">
    <property type="entry name" value="Chaperone protein dnaJ 1, mitochondrial"/>
    <property type="match status" value="1"/>
</dbReference>
<dbReference type="InterPro" id="IPR002939">
    <property type="entry name" value="DnaJ_C"/>
</dbReference>
<dbReference type="RefSeq" id="WP_092075466.1">
    <property type="nucleotide sequence ID" value="NZ_FNAQ01000001.1"/>
</dbReference>
<dbReference type="InterPro" id="IPR036869">
    <property type="entry name" value="J_dom_sf"/>
</dbReference>
<evidence type="ECO:0000256" key="5">
    <source>
        <dbReference type="ARBA" id="ARBA00023186"/>
    </source>
</evidence>
<dbReference type="Gene3D" id="2.60.260.20">
    <property type="entry name" value="Urease metallochaperone UreE, N-terminal domain"/>
    <property type="match status" value="2"/>
</dbReference>
<dbReference type="SUPFAM" id="SSF46565">
    <property type="entry name" value="Chaperone J-domain"/>
    <property type="match status" value="1"/>
</dbReference>
<keyword evidence="8" id="KW-1185">Reference proteome</keyword>
<evidence type="ECO:0000313" key="7">
    <source>
        <dbReference type="EMBL" id="SDD77266.1"/>
    </source>
</evidence>
<proteinExistence type="predicted"/>
<dbReference type="PROSITE" id="PS50076">
    <property type="entry name" value="DNAJ_2"/>
    <property type="match status" value="1"/>
</dbReference>
<keyword evidence="2" id="KW-0677">Repeat</keyword>
<dbReference type="InterPro" id="IPR001623">
    <property type="entry name" value="DnaJ_domain"/>
</dbReference>
<dbReference type="SMART" id="SM00271">
    <property type="entry name" value="DnaJ"/>
    <property type="match status" value="1"/>
</dbReference>
<dbReference type="AlphaFoldDB" id="A0A1G6XJ86"/>
<keyword evidence="7" id="KW-0238">DNA-binding</keyword>
<dbReference type="GO" id="GO:0003677">
    <property type="term" value="F:DNA binding"/>
    <property type="evidence" value="ECO:0007669"/>
    <property type="project" value="UniProtKB-KW"/>
</dbReference>
<evidence type="ECO:0000256" key="3">
    <source>
        <dbReference type="ARBA" id="ARBA00022771"/>
    </source>
</evidence>
<dbReference type="Pfam" id="PF00226">
    <property type="entry name" value="DnaJ"/>
    <property type="match status" value="1"/>
</dbReference>
<gene>
    <name evidence="7" type="ORF">SAMN05661003_101264</name>
</gene>
<dbReference type="Proteomes" id="UP000243205">
    <property type="component" value="Unassembled WGS sequence"/>
</dbReference>
<protein>
    <submittedName>
        <fullName evidence="7">Curved DNA-binding protein</fullName>
    </submittedName>
</protein>
<dbReference type="CDD" id="cd10747">
    <property type="entry name" value="DnaJ_C"/>
    <property type="match status" value="1"/>
</dbReference>
<keyword evidence="1" id="KW-0479">Metal-binding</keyword>
<dbReference type="GO" id="GO:0005737">
    <property type="term" value="C:cytoplasm"/>
    <property type="evidence" value="ECO:0007669"/>
    <property type="project" value="TreeGrafter"/>
</dbReference>
<evidence type="ECO:0000256" key="4">
    <source>
        <dbReference type="ARBA" id="ARBA00022833"/>
    </source>
</evidence>
<dbReference type="GO" id="GO:0051082">
    <property type="term" value="F:unfolded protein binding"/>
    <property type="evidence" value="ECO:0007669"/>
    <property type="project" value="InterPro"/>
</dbReference>
<dbReference type="Pfam" id="PF01556">
    <property type="entry name" value="DnaJ_C"/>
    <property type="match status" value="1"/>
</dbReference>
<sequence length="297" mass="32507">MAKDYYASLGVAKTASADEIKKAYRKLAVKYHPDKNPGNKQAEERFKEISEAYAVLSDADKRRQYDQVGDNVFHQQFSREDIFQGTNFNDIFREFGLGGMGDDLFGQAGRGGRRSNVFHQPPRSVRGKDYLMKLNLPLRLALRGGERSLHLRHEGRDEQLQVRIPAGIASGQKLRIAGKGGPAPAGGEAGDLLLEILVDSDPLLTRKGNDLHQRLTVSFSTACLGGSAKVDTLDGEKRIKIPAGTASGSKIRLKGHGVPAHGRHEAGDLYVTIEVQVPTSLSPSQKKLLEALRDNDL</sequence>
<reference evidence="8" key="1">
    <citation type="submission" date="2016-10" db="EMBL/GenBank/DDBJ databases">
        <authorList>
            <person name="Varghese N."/>
            <person name="Submissions S."/>
        </authorList>
    </citation>
    <scope>NUCLEOTIDE SEQUENCE [LARGE SCALE GENOMIC DNA]</scope>
    <source>
        <strain evidence="8">DSM 8987</strain>
    </source>
</reference>
<evidence type="ECO:0000259" key="6">
    <source>
        <dbReference type="PROSITE" id="PS50076"/>
    </source>
</evidence>
<evidence type="ECO:0000256" key="2">
    <source>
        <dbReference type="ARBA" id="ARBA00022737"/>
    </source>
</evidence>
<accession>A0A1G6XJ86</accession>
<name>A0A1G6XJ86_9BACT</name>
<feature type="domain" description="J" evidence="6">
    <location>
        <begin position="4"/>
        <end position="69"/>
    </location>
</feature>
<dbReference type="PRINTS" id="PR00625">
    <property type="entry name" value="JDOMAIN"/>
</dbReference>
<dbReference type="CDD" id="cd06257">
    <property type="entry name" value="DnaJ"/>
    <property type="match status" value="1"/>
</dbReference>
<organism evidence="7 8">
    <name type="scientific">Desulfuromonas thiophila</name>
    <dbReference type="NCBI Taxonomy" id="57664"/>
    <lineage>
        <taxon>Bacteria</taxon>
        <taxon>Pseudomonadati</taxon>
        <taxon>Thermodesulfobacteriota</taxon>
        <taxon>Desulfuromonadia</taxon>
        <taxon>Desulfuromonadales</taxon>
        <taxon>Desulfuromonadaceae</taxon>
        <taxon>Desulfuromonas</taxon>
    </lineage>
</organism>
<keyword evidence="4" id="KW-0862">Zinc</keyword>
<dbReference type="OrthoDB" id="9779889at2"/>
<dbReference type="PROSITE" id="PS00636">
    <property type="entry name" value="DNAJ_1"/>
    <property type="match status" value="1"/>
</dbReference>
<evidence type="ECO:0000313" key="8">
    <source>
        <dbReference type="Proteomes" id="UP000243205"/>
    </source>
</evidence>
<evidence type="ECO:0000256" key="1">
    <source>
        <dbReference type="ARBA" id="ARBA00022723"/>
    </source>
</evidence>
<keyword evidence="3" id="KW-0863">Zinc-finger</keyword>
<dbReference type="SUPFAM" id="SSF49493">
    <property type="entry name" value="HSP40/DnaJ peptide-binding domain"/>
    <property type="match status" value="2"/>
</dbReference>